<feature type="chain" id="PRO_5047459431" description="AMIN-like domain-containing protein" evidence="1">
    <location>
        <begin position="34"/>
        <end position="166"/>
    </location>
</feature>
<evidence type="ECO:0000313" key="4">
    <source>
        <dbReference type="Proteomes" id="UP001589693"/>
    </source>
</evidence>
<keyword evidence="1" id="KW-0732">Signal</keyword>
<evidence type="ECO:0000256" key="1">
    <source>
        <dbReference type="SAM" id="SignalP"/>
    </source>
</evidence>
<dbReference type="Proteomes" id="UP001589693">
    <property type="component" value="Unassembled WGS sequence"/>
</dbReference>
<dbReference type="EMBL" id="JBHLZU010000011">
    <property type="protein sequence ID" value="MFB9905055.1"/>
    <property type="molecule type" value="Genomic_DNA"/>
</dbReference>
<dbReference type="PROSITE" id="PS51318">
    <property type="entry name" value="TAT"/>
    <property type="match status" value="1"/>
</dbReference>
<keyword evidence="4" id="KW-1185">Reference proteome</keyword>
<dbReference type="InterPro" id="IPR056303">
    <property type="entry name" value="AMIN-like"/>
</dbReference>
<dbReference type="Pfam" id="PF24837">
    <property type="entry name" value="AMIN-like"/>
    <property type="match status" value="1"/>
</dbReference>
<comment type="caution">
    <text evidence="3">The sequence shown here is derived from an EMBL/GenBank/DDBJ whole genome shotgun (WGS) entry which is preliminary data.</text>
</comment>
<dbReference type="RefSeq" id="WP_377852342.1">
    <property type="nucleotide sequence ID" value="NZ_JBHLZU010000011.1"/>
</dbReference>
<dbReference type="InterPro" id="IPR006311">
    <property type="entry name" value="TAT_signal"/>
</dbReference>
<feature type="signal peptide" evidence="1">
    <location>
        <begin position="1"/>
        <end position="33"/>
    </location>
</feature>
<reference evidence="3 4" key="1">
    <citation type="submission" date="2024-09" db="EMBL/GenBank/DDBJ databases">
        <authorList>
            <person name="Sun Q."/>
            <person name="Mori K."/>
        </authorList>
    </citation>
    <scope>NUCLEOTIDE SEQUENCE [LARGE SCALE GENOMIC DNA]</scope>
    <source>
        <strain evidence="3 4">TBRC 7907</strain>
    </source>
</reference>
<organism evidence="3 4">
    <name type="scientific">Allokutzneria oryzae</name>
    <dbReference type="NCBI Taxonomy" id="1378989"/>
    <lineage>
        <taxon>Bacteria</taxon>
        <taxon>Bacillati</taxon>
        <taxon>Actinomycetota</taxon>
        <taxon>Actinomycetes</taxon>
        <taxon>Pseudonocardiales</taxon>
        <taxon>Pseudonocardiaceae</taxon>
        <taxon>Allokutzneria</taxon>
    </lineage>
</organism>
<feature type="domain" description="AMIN-like" evidence="2">
    <location>
        <begin position="61"/>
        <end position="145"/>
    </location>
</feature>
<gene>
    <name evidence="3" type="ORF">ACFFQA_14030</name>
</gene>
<proteinExistence type="predicted"/>
<evidence type="ECO:0000259" key="2">
    <source>
        <dbReference type="Pfam" id="PF24837"/>
    </source>
</evidence>
<name>A0ABV5ZXC1_9PSEU</name>
<evidence type="ECO:0000313" key="3">
    <source>
        <dbReference type="EMBL" id="MFB9905055.1"/>
    </source>
</evidence>
<accession>A0ABV5ZXC1</accession>
<protein>
    <recommendedName>
        <fullName evidence="2">AMIN-like domain-containing protein</fullName>
    </recommendedName>
</protein>
<sequence>MTSRTPVRGLRRAAAVGAVMAGLLGALAPAASAAPASVQECEPFTFYGVQVRDAGTKTAVDLKYSRPVQDVTVRELTEPPIQDGSGDRIKIKGTDWYEVRMLCGYDWYGNPYHGPRRVPGRGGVEEVVLNGDFEGTLSWVIGTKAGMFPTSIRHNGSTLTIEFPKR</sequence>